<keyword evidence="1" id="KW-0732">Signal</keyword>
<comment type="caution">
    <text evidence="2">The sequence shown here is derived from an EMBL/GenBank/DDBJ whole genome shotgun (WGS) entry which is preliminary data.</text>
</comment>
<feature type="signal peptide" evidence="1">
    <location>
        <begin position="1"/>
        <end position="19"/>
    </location>
</feature>
<sequence>MNKTSVLMIAMSIFPLAHAENPHAEQRLKYDFFSAELTSGTMSGLYAAGKSDNTTSLSIGVSHQLAERRVLLISDYSARFYHPNDETIEQYRLRFGAGYYWPIIDKLDLVSHARVGVLRISSDYTVDNETRSVFGADIGLRYLIRPDWEASLFAEANYNHWQDEYVLTLRTDYRLSKRLALGGLVTYRDGELQNINEVGITMRIHY</sequence>
<dbReference type="Gene3D" id="2.40.160.20">
    <property type="match status" value="1"/>
</dbReference>
<keyword evidence="3" id="KW-1185">Reference proteome</keyword>
<evidence type="ECO:0000313" key="2">
    <source>
        <dbReference type="EMBL" id="MBC5850154.1"/>
    </source>
</evidence>
<dbReference type="InterPro" id="IPR011250">
    <property type="entry name" value="OMP/PagP_B-barrel"/>
</dbReference>
<dbReference type="EMBL" id="JACRUP010000001">
    <property type="protein sequence ID" value="MBC5850154.1"/>
    <property type="molecule type" value="Genomic_DNA"/>
</dbReference>
<evidence type="ECO:0000313" key="3">
    <source>
        <dbReference type="Proteomes" id="UP000615796"/>
    </source>
</evidence>
<dbReference type="RefSeq" id="WP_187025358.1">
    <property type="nucleotide sequence ID" value="NZ_JACRUP010000001.1"/>
</dbReference>
<reference evidence="2" key="1">
    <citation type="submission" date="2020-08" db="EMBL/GenBank/DDBJ databases">
        <title>Genome Sequencing and Pan-Genome Analysis of Migratory bird Vibrio Strains, Inner Mongolia.</title>
        <authorList>
            <person name="Zheng L."/>
        </authorList>
    </citation>
    <scope>NUCLEOTIDE SEQUENCE</scope>
    <source>
        <strain evidence="2">M13F</strain>
    </source>
</reference>
<accession>A0A9X0R5L3</accession>
<proteinExistence type="predicted"/>
<name>A0A9X0R5L3_VIBME</name>
<evidence type="ECO:0000256" key="1">
    <source>
        <dbReference type="SAM" id="SignalP"/>
    </source>
</evidence>
<dbReference type="SUPFAM" id="SSF56925">
    <property type="entry name" value="OMPA-like"/>
    <property type="match status" value="1"/>
</dbReference>
<feature type="chain" id="PRO_5040817580" evidence="1">
    <location>
        <begin position="20"/>
        <end position="206"/>
    </location>
</feature>
<gene>
    <name evidence="2" type="ORF">H8Q88_04170</name>
</gene>
<protein>
    <submittedName>
        <fullName evidence="2">Ail and OmpX</fullName>
    </submittedName>
</protein>
<organism evidence="2 3">
    <name type="scientific">Vibrio metschnikovii</name>
    <dbReference type="NCBI Taxonomy" id="28172"/>
    <lineage>
        <taxon>Bacteria</taxon>
        <taxon>Pseudomonadati</taxon>
        <taxon>Pseudomonadota</taxon>
        <taxon>Gammaproteobacteria</taxon>
        <taxon>Vibrionales</taxon>
        <taxon>Vibrionaceae</taxon>
        <taxon>Vibrio</taxon>
    </lineage>
</organism>
<dbReference type="Proteomes" id="UP000615796">
    <property type="component" value="Unassembled WGS sequence"/>
</dbReference>
<dbReference type="AlphaFoldDB" id="A0A9X0R5L3"/>